<dbReference type="NCBIfam" id="TIGR03696">
    <property type="entry name" value="Rhs_assc_core"/>
    <property type="match status" value="1"/>
</dbReference>
<evidence type="ECO:0008006" key="4">
    <source>
        <dbReference type="Google" id="ProtNLM"/>
    </source>
</evidence>
<dbReference type="RefSeq" id="WP_272181898.1">
    <property type="nucleotide sequence ID" value="NZ_JAQOMS010000002.1"/>
</dbReference>
<dbReference type="InterPro" id="IPR022385">
    <property type="entry name" value="Rhs_assc_core"/>
</dbReference>
<dbReference type="Gene3D" id="2.180.10.10">
    <property type="entry name" value="RHS repeat-associated core"/>
    <property type="match status" value="1"/>
</dbReference>
<comment type="caution">
    <text evidence="2">The sequence shown here is derived from an EMBL/GenBank/DDBJ whole genome shotgun (WGS) entry which is preliminary data.</text>
</comment>
<evidence type="ECO:0000313" key="3">
    <source>
        <dbReference type="Proteomes" id="UP001528411"/>
    </source>
</evidence>
<organism evidence="2 3">
    <name type="scientific">Psychrosphaera algicola</name>
    <dbReference type="NCBI Taxonomy" id="3023714"/>
    <lineage>
        <taxon>Bacteria</taxon>
        <taxon>Pseudomonadati</taxon>
        <taxon>Pseudomonadota</taxon>
        <taxon>Gammaproteobacteria</taxon>
        <taxon>Alteromonadales</taxon>
        <taxon>Pseudoalteromonadaceae</taxon>
        <taxon>Psychrosphaera</taxon>
    </lineage>
</organism>
<proteinExistence type="predicted"/>
<feature type="region of interest" description="Disordered" evidence="1">
    <location>
        <begin position="115"/>
        <end position="171"/>
    </location>
</feature>
<accession>A0ABT5FI00</accession>
<protein>
    <recommendedName>
        <fullName evidence="4">RHS repeat-associated core domain-containing protein</fullName>
    </recommendedName>
</protein>
<gene>
    <name evidence="2" type="ORF">PN838_21275</name>
</gene>
<dbReference type="EMBL" id="JAQOMS010000002">
    <property type="protein sequence ID" value="MDC2890807.1"/>
    <property type="molecule type" value="Genomic_DNA"/>
</dbReference>
<reference evidence="2 3" key="1">
    <citation type="submission" date="2023-01" db="EMBL/GenBank/DDBJ databases">
        <title>Psychrosphaera sp. nov., isolated from marine algae.</title>
        <authorList>
            <person name="Bayburt H."/>
            <person name="Choi B.J."/>
            <person name="Kim J.M."/>
            <person name="Choi D.G."/>
            <person name="Jeon C.O."/>
        </authorList>
    </citation>
    <scope>NUCLEOTIDE SEQUENCE [LARGE SCALE GENOMIC DNA]</scope>
    <source>
        <strain evidence="2 3">G1-22</strain>
    </source>
</reference>
<evidence type="ECO:0000256" key="1">
    <source>
        <dbReference type="SAM" id="MobiDB-lite"/>
    </source>
</evidence>
<keyword evidence="3" id="KW-1185">Reference proteome</keyword>
<evidence type="ECO:0000313" key="2">
    <source>
        <dbReference type="EMBL" id="MDC2890807.1"/>
    </source>
</evidence>
<feature type="compositionally biased region" description="Polar residues" evidence="1">
    <location>
        <begin position="121"/>
        <end position="171"/>
    </location>
</feature>
<dbReference type="Proteomes" id="UP001528411">
    <property type="component" value="Unassembled WGS sequence"/>
</dbReference>
<name>A0ABT5FI00_9GAMM</name>
<sequence length="171" mass="18214">MNGRVYDYNLGRFMSVDPFLHLQGDSQGINPYSYIMNNPMAGTDPTGYIPIIPAIIWAYSAYETANAASDTYESYQNGDISGADAATTVGVSAIESTVGKKVRLAKEGLQKVRQAFKGDKSNSNVQNSKNASNSDGRAKTTNGADNTQGANSAGQKTTDIGSQSQISKRIN</sequence>